<accession>A0A1X0WVJ7</accession>
<proteinExistence type="predicted"/>
<name>A0A1X0WVJ7_STROR</name>
<dbReference type="EMBL" id="LNVG01000002">
    <property type="protein sequence ID" value="ORJ30837.1"/>
    <property type="molecule type" value="Genomic_DNA"/>
</dbReference>
<dbReference type="RefSeq" id="WP_084932497.1">
    <property type="nucleotide sequence ID" value="NZ_LNVG01000002.1"/>
</dbReference>
<dbReference type="Proteomes" id="UP000192789">
    <property type="component" value="Unassembled WGS sequence"/>
</dbReference>
<protein>
    <submittedName>
        <fullName evidence="1">Uncharacterized protein</fullName>
    </submittedName>
</protein>
<organism evidence="1 2">
    <name type="scientific">Streptococcus oralis subsp. tigurinus</name>
    <dbReference type="NCBI Taxonomy" id="1077464"/>
    <lineage>
        <taxon>Bacteria</taxon>
        <taxon>Bacillati</taxon>
        <taxon>Bacillota</taxon>
        <taxon>Bacilli</taxon>
        <taxon>Lactobacillales</taxon>
        <taxon>Streptococcaceae</taxon>
        <taxon>Streptococcus</taxon>
    </lineage>
</organism>
<evidence type="ECO:0000313" key="2">
    <source>
        <dbReference type="Proteomes" id="UP000192789"/>
    </source>
</evidence>
<evidence type="ECO:0000313" key="1">
    <source>
        <dbReference type="EMBL" id="ORJ30837.1"/>
    </source>
</evidence>
<reference evidence="1 2" key="1">
    <citation type="journal article" date="2016" name="PLoS ONE">
        <title>Comparative Genomics Analysis of Streptococcus tigurinus Strains Identifies Genetic Elements Specifically and Uniquely Present in Highly Virulent Strains.</title>
        <authorList>
            <person name="Diene S.M."/>
            <person name="Francois P."/>
            <person name="Zbinden A."/>
            <person name="Entenza J.M."/>
            <person name="Resch G."/>
        </authorList>
    </citation>
    <scope>NUCLEOTIDE SEQUENCE [LARGE SCALE GENOMIC DNA]</scope>
    <source>
        <strain evidence="1 2">AZ_14</strain>
    </source>
</reference>
<sequence length="108" mass="12607">MDANILRVIKIDKEALYEFLYENFIAQQEELLDISKSEVMNDFAIDWGKGDFLFTAYRQENMVGELISLPQGMNTKRLLENLPVTTDSVLKPNQIYKDYSFNDLSKFI</sequence>
<comment type="caution">
    <text evidence="1">The sequence shown here is derived from an EMBL/GenBank/DDBJ whole genome shotgun (WGS) entry which is preliminary data.</text>
</comment>
<gene>
    <name evidence="1" type="ORF">ATE35_04780</name>
</gene>
<dbReference type="AlphaFoldDB" id="A0A1X0WVJ7"/>